<dbReference type="Proteomes" id="UP000298337">
    <property type="component" value="Unassembled WGS sequence"/>
</dbReference>
<accession>A0A4Z0P5D5</accession>
<evidence type="ECO:0000313" key="1">
    <source>
        <dbReference type="EMBL" id="TGE05587.1"/>
    </source>
</evidence>
<gene>
    <name evidence="1" type="ORF">EU556_20005</name>
</gene>
<organism evidence="1 2">
    <name type="scientific">Hymenobacter fodinae</name>
    <dbReference type="NCBI Taxonomy" id="2510796"/>
    <lineage>
        <taxon>Bacteria</taxon>
        <taxon>Pseudomonadati</taxon>
        <taxon>Bacteroidota</taxon>
        <taxon>Cytophagia</taxon>
        <taxon>Cytophagales</taxon>
        <taxon>Hymenobacteraceae</taxon>
        <taxon>Hymenobacter</taxon>
    </lineage>
</organism>
<comment type="caution">
    <text evidence="1">The sequence shown here is derived from an EMBL/GenBank/DDBJ whole genome shotgun (WGS) entry which is preliminary data.</text>
</comment>
<keyword evidence="2" id="KW-1185">Reference proteome</keyword>
<dbReference type="AlphaFoldDB" id="A0A4Z0P5D5"/>
<sequence>MIITSFKISRPAFYVRETIKDAPGEWSGIKGDYYHPAGIVGAESMMNDKYSYTRLDMCYQGVFYRYDDEVARNKAALALAANRFVKQVLQKGGVG</sequence>
<proteinExistence type="predicted"/>
<evidence type="ECO:0000313" key="2">
    <source>
        <dbReference type="Proteomes" id="UP000298337"/>
    </source>
</evidence>
<dbReference type="EMBL" id="SRLA01000004">
    <property type="protein sequence ID" value="TGE05587.1"/>
    <property type="molecule type" value="Genomic_DNA"/>
</dbReference>
<dbReference type="RefSeq" id="WP_135435900.1">
    <property type="nucleotide sequence ID" value="NZ_SRLA01000004.1"/>
</dbReference>
<reference evidence="1 2" key="1">
    <citation type="submission" date="2019-04" db="EMBL/GenBank/DDBJ databases">
        <authorList>
            <person name="Feng G."/>
            <person name="Zhang J."/>
            <person name="Zhu H."/>
        </authorList>
    </citation>
    <scope>NUCLEOTIDE SEQUENCE [LARGE SCALE GENOMIC DNA]</scope>
    <source>
        <strain evidence="1 2">92R-1</strain>
    </source>
</reference>
<name>A0A4Z0P5D5_9BACT</name>
<protein>
    <submittedName>
        <fullName evidence="1">Uncharacterized protein</fullName>
    </submittedName>
</protein>